<dbReference type="Pfam" id="PF02841">
    <property type="entry name" value="GBP_C"/>
    <property type="match status" value="1"/>
</dbReference>
<dbReference type="AlphaFoldDB" id="A0AAJ0ATR0"/>
<protein>
    <recommendedName>
        <fullName evidence="2">Guanylate-binding protein/Atlastin C-terminal domain-containing protein</fullName>
    </recommendedName>
</protein>
<feature type="coiled-coil region" evidence="1">
    <location>
        <begin position="80"/>
        <end position="154"/>
    </location>
</feature>
<dbReference type="GO" id="GO:0003924">
    <property type="term" value="F:GTPase activity"/>
    <property type="evidence" value="ECO:0007669"/>
    <property type="project" value="InterPro"/>
</dbReference>
<dbReference type="Proteomes" id="UP001224890">
    <property type="component" value="Unassembled WGS sequence"/>
</dbReference>
<keyword evidence="1" id="KW-0175">Coiled coil</keyword>
<keyword evidence="4" id="KW-1185">Reference proteome</keyword>
<gene>
    <name evidence="3" type="ORF">BDP55DRAFT_711787</name>
</gene>
<name>A0AAJ0ATR0_9PEZI</name>
<sequence>MNDLLRQQLAIVIQQFQASNFSFFLAGNAILSITGRSAATGHSGPGTAATKKEVGQLRQVKVKETLAQQDQELAQGGREVEKQRANTDALEAEVNRLKSTEATLAQRARELVETRGKAEEEDLKLVNEELEHQRQELKHRDQELAEQLAKTEQETRARAIASQVILVLKKEAGSLKVELGLTKQLVEGGCTRSDELNLEIGALQYRLETSATLELSTRVIQEQGRQDAANVIEAVLSAVKHLQEKQNVVRMDSATQATPESTTRIDLTLAEVQVSANMHGDDRGPKRR</sequence>
<reference evidence="3" key="1">
    <citation type="submission" date="2021-06" db="EMBL/GenBank/DDBJ databases">
        <title>Comparative genomics, transcriptomics and evolutionary studies reveal genomic signatures of adaptation to plant cell wall in hemibiotrophic fungi.</title>
        <authorList>
            <consortium name="DOE Joint Genome Institute"/>
            <person name="Baroncelli R."/>
            <person name="Diaz J.F."/>
            <person name="Benocci T."/>
            <person name="Peng M."/>
            <person name="Battaglia E."/>
            <person name="Haridas S."/>
            <person name="Andreopoulos W."/>
            <person name="Labutti K."/>
            <person name="Pangilinan J."/>
            <person name="Floch G.L."/>
            <person name="Makela M.R."/>
            <person name="Henrissat B."/>
            <person name="Grigoriev I.V."/>
            <person name="Crouch J.A."/>
            <person name="De Vries R.P."/>
            <person name="Sukno S.A."/>
            <person name="Thon M.R."/>
        </authorList>
    </citation>
    <scope>NUCLEOTIDE SEQUENCE</scope>
    <source>
        <strain evidence="3">CBS 193.32</strain>
    </source>
</reference>
<accession>A0AAJ0ATR0</accession>
<dbReference type="RefSeq" id="XP_060433889.1">
    <property type="nucleotide sequence ID" value="XM_060578191.1"/>
</dbReference>
<organism evidence="3 4">
    <name type="scientific">Colletotrichum godetiae</name>
    <dbReference type="NCBI Taxonomy" id="1209918"/>
    <lineage>
        <taxon>Eukaryota</taxon>
        <taxon>Fungi</taxon>
        <taxon>Dikarya</taxon>
        <taxon>Ascomycota</taxon>
        <taxon>Pezizomycotina</taxon>
        <taxon>Sordariomycetes</taxon>
        <taxon>Hypocreomycetidae</taxon>
        <taxon>Glomerellales</taxon>
        <taxon>Glomerellaceae</taxon>
        <taxon>Colletotrichum</taxon>
        <taxon>Colletotrichum acutatum species complex</taxon>
    </lineage>
</organism>
<evidence type="ECO:0000256" key="1">
    <source>
        <dbReference type="SAM" id="Coils"/>
    </source>
</evidence>
<dbReference type="GO" id="GO:0005525">
    <property type="term" value="F:GTP binding"/>
    <property type="evidence" value="ECO:0007669"/>
    <property type="project" value="InterPro"/>
</dbReference>
<dbReference type="InterPro" id="IPR003191">
    <property type="entry name" value="Guanylate-bd/ATL_C"/>
</dbReference>
<evidence type="ECO:0000313" key="3">
    <source>
        <dbReference type="EMBL" id="KAK1690194.1"/>
    </source>
</evidence>
<evidence type="ECO:0000313" key="4">
    <source>
        <dbReference type="Proteomes" id="UP001224890"/>
    </source>
</evidence>
<evidence type="ECO:0000259" key="2">
    <source>
        <dbReference type="Pfam" id="PF02841"/>
    </source>
</evidence>
<comment type="caution">
    <text evidence="3">The sequence shown here is derived from an EMBL/GenBank/DDBJ whole genome shotgun (WGS) entry which is preliminary data.</text>
</comment>
<proteinExistence type="predicted"/>
<feature type="domain" description="Guanylate-binding protein/Atlastin C-terminal" evidence="2">
    <location>
        <begin position="59"/>
        <end position="162"/>
    </location>
</feature>
<dbReference type="EMBL" id="JAHMHR010000006">
    <property type="protein sequence ID" value="KAK1690194.1"/>
    <property type="molecule type" value="Genomic_DNA"/>
</dbReference>
<dbReference type="GeneID" id="85462717"/>